<evidence type="ECO:0000313" key="4">
    <source>
        <dbReference type="Proteomes" id="UP000316360"/>
    </source>
</evidence>
<dbReference type="InterPro" id="IPR012337">
    <property type="entry name" value="RNaseH-like_sf"/>
</dbReference>
<dbReference type="SUPFAM" id="SSF53098">
    <property type="entry name" value="Ribonuclease H-like"/>
    <property type="match status" value="1"/>
</dbReference>
<protein>
    <recommendedName>
        <fullName evidence="2">Transposase DDE domain-containing protein</fullName>
    </recommendedName>
</protein>
<comment type="caution">
    <text evidence="3">The sequence shown here is derived from an EMBL/GenBank/DDBJ whole genome shotgun (WGS) entry which is preliminary data.</text>
</comment>
<keyword evidence="1" id="KW-1133">Transmembrane helix</keyword>
<dbReference type="EMBL" id="SOKJ01000136">
    <property type="protein sequence ID" value="TET11653.1"/>
    <property type="molecule type" value="Genomic_DNA"/>
</dbReference>
<keyword evidence="1" id="KW-0812">Transmembrane</keyword>
<gene>
    <name evidence="3" type="ORF">E3J84_02595</name>
</gene>
<evidence type="ECO:0000313" key="3">
    <source>
        <dbReference type="EMBL" id="TET11653.1"/>
    </source>
</evidence>
<evidence type="ECO:0000256" key="1">
    <source>
        <dbReference type="SAM" id="Phobius"/>
    </source>
</evidence>
<reference evidence="3 4" key="1">
    <citation type="submission" date="2019-03" db="EMBL/GenBank/DDBJ databases">
        <title>Metabolic potential of uncultured bacteria and archaea associated with petroleum seepage in deep-sea sediments.</title>
        <authorList>
            <person name="Dong X."/>
            <person name="Hubert C."/>
        </authorList>
    </citation>
    <scope>NUCLEOTIDE SEQUENCE [LARGE SCALE GENOMIC DNA]</scope>
    <source>
        <strain evidence="3">E44_bin7</strain>
    </source>
</reference>
<evidence type="ECO:0000259" key="2">
    <source>
        <dbReference type="Pfam" id="PF13701"/>
    </source>
</evidence>
<name>A0A523S0U7_UNCAE</name>
<keyword evidence="1" id="KW-0472">Membrane</keyword>
<dbReference type="Pfam" id="PF13701">
    <property type="entry name" value="DDE_Tnp_1_4"/>
    <property type="match status" value="1"/>
</dbReference>
<dbReference type="InterPro" id="IPR025668">
    <property type="entry name" value="Tnp_DDE_dom"/>
</dbReference>
<feature type="domain" description="Transposase DDE" evidence="2">
    <location>
        <begin position="7"/>
        <end position="332"/>
    </location>
</feature>
<organism evidence="3 4">
    <name type="scientific">Aerophobetes bacterium</name>
    <dbReference type="NCBI Taxonomy" id="2030807"/>
    <lineage>
        <taxon>Bacteria</taxon>
        <taxon>Candidatus Aerophobota</taxon>
    </lineage>
</organism>
<proteinExistence type="predicted"/>
<feature type="transmembrane region" description="Helical" evidence="1">
    <location>
        <begin position="263"/>
        <end position="282"/>
    </location>
</feature>
<dbReference type="AlphaFoldDB" id="A0A523S0U7"/>
<accession>A0A523S0U7</accession>
<dbReference type="Proteomes" id="UP000316360">
    <property type="component" value="Unassembled WGS sequence"/>
</dbReference>
<sequence>MDRFPDQSQINRFLNRMGPDEISQLSLVFEAILDKVILFKDKEKVDLNVDVTGLVVYGDRYQFAKKGYFSHKRGKEGYQLSLGTTNSEYSQILSLILDSGNMSLNMRLWDTIYEVAEVLGSLERIGIIRADAIYGIGLDITGLIEQTLSFLIKGKDPRTAKRILKEANPSYDDWKRVDETTWAFDAKYVIIRNCPYPVRTVLIKAIDAKGKLEYRHIYTSFSPEEMDEVEVVTSFRKRIDIEAIIRDDKYGLYIDNLRTKNFWGIWAYLFIACATHNLISLFRKRVLSGTGIEDLGIQTIAKKLTDIPAKFEKEQGKMRIFFPAGHELARRFIQGKQDNHKGSIFPLEKKLYN</sequence>